<dbReference type="GeneID" id="100366521"/>
<evidence type="ECO:0000256" key="1">
    <source>
        <dbReference type="SAM" id="MobiDB-lite"/>
    </source>
</evidence>
<name>A0ABM0GUI5_SACKO</name>
<accession>A0ABM0GUI5</accession>
<keyword evidence="2" id="KW-1185">Reference proteome</keyword>
<reference evidence="3" key="1">
    <citation type="submission" date="2025-08" db="UniProtKB">
        <authorList>
            <consortium name="RefSeq"/>
        </authorList>
    </citation>
    <scope>IDENTIFICATION</scope>
    <source>
        <tissue evidence="3">Testes</tissue>
    </source>
</reference>
<dbReference type="Proteomes" id="UP000694865">
    <property type="component" value="Unplaced"/>
</dbReference>
<proteinExistence type="predicted"/>
<evidence type="ECO:0000313" key="3">
    <source>
        <dbReference type="RefSeq" id="XP_002737635.1"/>
    </source>
</evidence>
<sequence length="88" mass="9496">MEDFNDLGFDTEYLSSCGRGRGRGRGSQARGRGRGATVNRGRGRLRGGRGGSCHGFVAQSRCLSCADDLMYEDADYVTNQIPVQVAGY</sequence>
<evidence type="ECO:0000313" key="2">
    <source>
        <dbReference type="Proteomes" id="UP000694865"/>
    </source>
</evidence>
<organism evidence="2 3">
    <name type="scientific">Saccoglossus kowalevskii</name>
    <name type="common">Acorn worm</name>
    <dbReference type="NCBI Taxonomy" id="10224"/>
    <lineage>
        <taxon>Eukaryota</taxon>
        <taxon>Metazoa</taxon>
        <taxon>Hemichordata</taxon>
        <taxon>Enteropneusta</taxon>
        <taxon>Harrimaniidae</taxon>
        <taxon>Saccoglossus</taxon>
    </lineage>
</organism>
<protein>
    <submittedName>
        <fullName evidence="3">H/ACA ribonucleoprotein complex subunit 1-like protein 1-like</fullName>
    </submittedName>
</protein>
<gene>
    <name evidence="3" type="primary">LOC100366521</name>
</gene>
<dbReference type="RefSeq" id="XP_002737635.1">
    <property type="nucleotide sequence ID" value="XM_002737589.2"/>
</dbReference>
<feature type="region of interest" description="Disordered" evidence="1">
    <location>
        <begin position="18"/>
        <end position="44"/>
    </location>
</feature>